<dbReference type="Proteomes" id="UP000724584">
    <property type="component" value="Unassembled WGS sequence"/>
</dbReference>
<name>A0ACB7PM63_9PEZI</name>
<gene>
    <name evidence="1" type="ORF">F5144DRAFT_616915</name>
</gene>
<organism evidence="1 2">
    <name type="scientific">Chaetomium tenue</name>
    <dbReference type="NCBI Taxonomy" id="1854479"/>
    <lineage>
        <taxon>Eukaryota</taxon>
        <taxon>Fungi</taxon>
        <taxon>Dikarya</taxon>
        <taxon>Ascomycota</taxon>
        <taxon>Pezizomycotina</taxon>
        <taxon>Sordariomycetes</taxon>
        <taxon>Sordariomycetidae</taxon>
        <taxon>Sordariales</taxon>
        <taxon>Chaetomiaceae</taxon>
        <taxon>Chaetomium</taxon>
    </lineage>
</organism>
<evidence type="ECO:0000313" key="1">
    <source>
        <dbReference type="EMBL" id="KAH6649872.1"/>
    </source>
</evidence>
<keyword evidence="2" id="KW-1185">Reference proteome</keyword>
<comment type="caution">
    <text evidence="1">The sequence shown here is derived from an EMBL/GenBank/DDBJ whole genome shotgun (WGS) entry which is preliminary data.</text>
</comment>
<evidence type="ECO:0000313" key="2">
    <source>
        <dbReference type="Proteomes" id="UP000724584"/>
    </source>
</evidence>
<protein>
    <submittedName>
        <fullName evidence="1">Uncharacterized protein</fullName>
    </submittedName>
</protein>
<proteinExistence type="predicted"/>
<dbReference type="EMBL" id="JAGIZQ010000001">
    <property type="protein sequence ID" value="KAH6649872.1"/>
    <property type="molecule type" value="Genomic_DNA"/>
</dbReference>
<sequence>MTDPKGQQTGARGPGSPEAQIAIPQIVIQPANNSDEISPIARDLAQRGRIPPSDGNFLEVPTSSRPSNRPSSSHRCSSSKSRRPFVEAFHVPIDPLRMHPTGLTSSTTMPATAATGNPSGLRFDGNPFTPHGREVMAKVEKMLAANKELKPEPEGFKFAHLLERSFYRKLKSPIRLFSKSKPKQPIQPHQIRHVIPCVPSPRLRQNERINVQKREKALQVLGETPQFDTLLSSDPAQSPSSSAEDPFAESSSRGATRAPTEFETRLRATKSAGALLSRPTADPFQTERVMASNHDSLLPDAPAAASTPPRAPTSPLPPNSLAAAGAGVAAQESPTRAPGTTTTAAAAAATTTTTTTSPATSSAPALRPSRSTSHPDAAPGARPEPRHARPCADAGSAQSAGGCTSAADNTTTPAANTTNADGGVAVAGAAVVAADEAGSGAAAVAAVAVEGVAGVVPRVALSLRRVSSGRRRGWVWAGDGEEEGEQERRRRRLPGPLRGVRRRVPRRGGRSRLFGTGPPPRWRKMVKGGGVARGGRGR</sequence>
<reference evidence="1 2" key="1">
    <citation type="journal article" date="2021" name="Nat. Commun.">
        <title>Genetic determinants of endophytism in the Arabidopsis root mycobiome.</title>
        <authorList>
            <person name="Mesny F."/>
            <person name="Miyauchi S."/>
            <person name="Thiergart T."/>
            <person name="Pickel B."/>
            <person name="Atanasova L."/>
            <person name="Karlsson M."/>
            <person name="Huettel B."/>
            <person name="Barry K.W."/>
            <person name="Haridas S."/>
            <person name="Chen C."/>
            <person name="Bauer D."/>
            <person name="Andreopoulos W."/>
            <person name="Pangilinan J."/>
            <person name="LaButti K."/>
            <person name="Riley R."/>
            <person name="Lipzen A."/>
            <person name="Clum A."/>
            <person name="Drula E."/>
            <person name="Henrissat B."/>
            <person name="Kohler A."/>
            <person name="Grigoriev I.V."/>
            <person name="Martin F.M."/>
            <person name="Hacquard S."/>
        </authorList>
    </citation>
    <scope>NUCLEOTIDE SEQUENCE [LARGE SCALE GENOMIC DNA]</scope>
    <source>
        <strain evidence="1 2">MPI-SDFR-AT-0079</strain>
    </source>
</reference>
<accession>A0ACB7PM63</accession>